<dbReference type="SUPFAM" id="SSF46785">
    <property type="entry name" value="Winged helix' DNA-binding domain"/>
    <property type="match status" value="1"/>
</dbReference>
<comment type="caution">
    <text evidence="3">The sequence shown here is derived from an EMBL/GenBank/DDBJ whole genome shotgun (WGS) entry which is preliminary data.</text>
</comment>
<dbReference type="InterPro" id="IPR036388">
    <property type="entry name" value="WH-like_DNA-bd_sf"/>
</dbReference>
<accession>A0AAE4ZB29</accession>
<dbReference type="SMART" id="SM00347">
    <property type="entry name" value="HTH_MARR"/>
    <property type="match status" value="1"/>
</dbReference>
<evidence type="ECO:0000313" key="3">
    <source>
        <dbReference type="EMBL" id="NIR74155.1"/>
    </source>
</evidence>
<dbReference type="AlphaFoldDB" id="A0AAE4ZB29"/>
<name>A0AAE4ZB29_9BACT</name>
<dbReference type="EMBL" id="JAACAK010000026">
    <property type="protein sequence ID" value="NIR74155.1"/>
    <property type="molecule type" value="Genomic_DNA"/>
</dbReference>
<reference evidence="3 4" key="1">
    <citation type="submission" date="2020-01" db="EMBL/GenBank/DDBJ databases">
        <title>Genomes assembled from Gulf of Kutch pelagic sediment metagenomes.</title>
        <authorList>
            <person name="Chandrashekar M."/>
            <person name="Mahajan M.S."/>
            <person name="Dave K.J."/>
            <person name="Vatsa P."/>
            <person name="Nathani N.M."/>
        </authorList>
    </citation>
    <scope>NUCLEOTIDE SEQUENCE [LARGE SCALE GENOMIC DNA]</scope>
    <source>
        <strain evidence="3">KS3-K002</strain>
    </source>
</reference>
<feature type="region of interest" description="Disordered" evidence="1">
    <location>
        <begin position="1"/>
        <end position="24"/>
    </location>
</feature>
<dbReference type="Pfam" id="PF12802">
    <property type="entry name" value="MarR_2"/>
    <property type="match status" value="1"/>
</dbReference>
<dbReference type="InterPro" id="IPR036390">
    <property type="entry name" value="WH_DNA-bd_sf"/>
</dbReference>
<feature type="domain" description="HTH marR-type" evidence="2">
    <location>
        <begin position="21"/>
        <end position="155"/>
    </location>
</feature>
<evidence type="ECO:0000313" key="4">
    <source>
        <dbReference type="Proteomes" id="UP000702544"/>
    </source>
</evidence>
<sequence length="158" mass="17659">MTDVSPLQHEIRQTRPFRSPSQEGAVGLMRTADQVRRHFGEVLAPYGITLTQYNVLRVLRGAAPEGLPTLEVAERLIEQTPGITRLMDRLDARGWVRRERCPEDRRQVLCYITTAGAELLGRLDGPMDEADEAALQGLSRSEQGQLIELLDRVRAGLG</sequence>
<dbReference type="Gene3D" id="1.10.10.10">
    <property type="entry name" value="Winged helix-like DNA-binding domain superfamily/Winged helix DNA-binding domain"/>
    <property type="match status" value="1"/>
</dbReference>
<dbReference type="PANTHER" id="PTHR33164:SF101">
    <property type="entry name" value="TRANSCRIPTIONAL REPRESSOR MPRA"/>
    <property type="match status" value="1"/>
</dbReference>
<dbReference type="Proteomes" id="UP000702544">
    <property type="component" value="Unassembled WGS sequence"/>
</dbReference>
<protein>
    <submittedName>
        <fullName evidence="3">MarR family transcriptional regulator</fullName>
    </submittedName>
</protein>
<evidence type="ECO:0000256" key="1">
    <source>
        <dbReference type="SAM" id="MobiDB-lite"/>
    </source>
</evidence>
<dbReference type="PRINTS" id="PR00598">
    <property type="entry name" value="HTHMARR"/>
</dbReference>
<proteinExistence type="predicted"/>
<dbReference type="PANTHER" id="PTHR33164">
    <property type="entry name" value="TRANSCRIPTIONAL REGULATOR, MARR FAMILY"/>
    <property type="match status" value="1"/>
</dbReference>
<evidence type="ECO:0000259" key="2">
    <source>
        <dbReference type="PROSITE" id="PS50995"/>
    </source>
</evidence>
<dbReference type="InterPro" id="IPR000835">
    <property type="entry name" value="HTH_MarR-typ"/>
</dbReference>
<gene>
    <name evidence="3" type="ORF">GWO12_03445</name>
</gene>
<dbReference type="GO" id="GO:0006950">
    <property type="term" value="P:response to stress"/>
    <property type="evidence" value="ECO:0007669"/>
    <property type="project" value="TreeGrafter"/>
</dbReference>
<dbReference type="PROSITE" id="PS50995">
    <property type="entry name" value="HTH_MARR_2"/>
    <property type="match status" value="1"/>
</dbReference>
<dbReference type="GO" id="GO:0003700">
    <property type="term" value="F:DNA-binding transcription factor activity"/>
    <property type="evidence" value="ECO:0007669"/>
    <property type="project" value="InterPro"/>
</dbReference>
<organism evidence="3 4">
    <name type="scientific">Candidatus Kutchimonas denitrificans</name>
    <dbReference type="NCBI Taxonomy" id="3056748"/>
    <lineage>
        <taxon>Bacteria</taxon>
        <taxon>Pseudomonadati</taxon>
        <taxon>Gemmatimonadota</taxon>
        <taxon>Gemmatimonadia</taxon>
        <taxon>Candidatus Palauibacterales</taxon>
        <taxon>Candidatus Palauibacteraceae</taxon>
        <taxon>Candidatus Kutchimonas</taxon>
    </lineage>
</organism>
<dbReference type="InterPro" id="IPR039422">
    <property type="entry name" value="MarR/SlyA-like"/>
</dbReference>